<name>A0A452E6K6_CAPHI</name>
<evidence type="ECO:0000313" key="5">
    <source>
        <dbReference type="Ensembl" id="ENSCHIP00000007622.1"/>
    </source>
</evidence>
<evidence type="ECO:0000256" key="3">
    <source>
        <dbReference type="SAM" id="Phobius"/>
    </source>
</evidence>
<sequence length="315" mass="36609">MCPQIFLRGSLIPIVFLILRELRKNRSEEGLQREIHEVIKTIVQTRAGKRNRKGRRMAEMYEHKEPDDSEEETFGGQRLAERRPRLLHSLRSLPECLAWAPLLLLLLLFVSLGFFTLQLTTLVQVSRIRCLQRDSGDHENNSLDKWLDTRFRSLTEVAQKQMQSNLEEILQRLTRMNATLAGLCHPCPQNWEFFGGSCYFFSWTQSDWRSAVSACLLTGAHLVIINSTEEEKFLNFWYARNNKPTWIGLSDHHSEGSWRWVDDSPVQLSFWKKGEPNNHGDEDCVELHNDGWNDGRCVTENPWICEKPSAPCPDL</sequence>
<dbReference type="SMART" id="SM00034">
    <property type="entry name" value="CLECT"/>
    <property type="match status" value="1"/>
</dbReference>
<dbReference type="AlphaFoldDB" id="A0A452E6K6"/>
<dbReference type="EMBL" id="LWLT01000008">
    <property type="status" value="NOT_ANNOTATED_CDS"/>
    <property type="molecule type" value="Genomic_DNA"/>
</dbReference>
<feature type="domain" description="C-type lectin" evidence="4">
    <location>
        <begin position="194"/>
        <end position="306"/>
    </location>
</feature>
<feature type="transmembrane region" description="Helical" evidence="3">
    <location>
        <begin position="96"/>
        <end position="117"/>
    </location>
</feature>
<dbReference type="SUPFAM" id="SSF56436">
    <property type="entry name" value="C-type lectin-like"/>
    <property type="match status" value="1"/>
</dbReference>
<gene>
    <name evidence="5" type="primary">CD209</name>
</gene>
<dbReference type="InterPro" id="IPR016187">
    <property type="entry name" value="CTDL_fold"/>
</dbReference>
<keyword evidence="3" id="KW-0812">Transmembrane</keyword>
<dbReference type="Pfam" id="PF00059">
    <property type="entry name" value="Lectin_C"/>
    <property type="match status" value="1"/>
</dbReference>
<dbReference type="InterPro" id="IPR050111">
    <property type="entry name" value="C-type_lectin/snaclec_domain"/>
</dbReference>
<dbReference type="Gene3D" id="3.10.100.10">
    <property type="entry name" value="Mannose-Binding Protein A, subunit A"/>
    <property type="match status" value="1"/>
</dbReference>
<dbReference type="PANTHER" id="PTHR22803">
    <property type="entry name" value="MANNOSE, PHOSPHOLIPASE, LECTIN RECEPTOR RELATED"/>
    <property type="match status" value="1"/>
</dbReference>
<reference evidence="5 6" key="1">
    <citation type="submission" date="2016-04" db="EMBL/GenBank/DDBJ databases">
        <title>Polished mammalian reference genomes with single-molecule sequencing and chromosome conformation capture applied to the Capra hircus genome.</title>
        <authorList>
            <person name="Bickhart D.M."/>
            <person name="Koren S."/>
            <person name="Rosen B."/>
            <person name="Hastie A."/>
            <person name="Liachko I."/>
            <person name="Sullivan S.T."/>
            <person name="Burton J."/>
            <person name="Sayre B.L."/>
            <person name="Huson H.J."/>
            <person name="Lee J."/>
            <person name="Lam E."/>
            <person name="Kelley C.M."/>
            <person name="Hutchison J.L."/>
            <person name="Zhou Y."/>
            <person name="Sun J."/>
            <person name="Crisa A."/>
            <person name="Schwartz J.C."/>
            <person name="Hammond J.A."/>
            <person name="Schroeder S.G."/>
            <person name="Liu G.E."/>
            <person name="Dunham M."/>
            <person name="Shendure J."/>
            <person name="Sonstegard T.S."/>
            <person name="Phillippy A.M."/>
            <person name="Van Tassell C.P."/>
            <person name="Smith T.P."/>
        </authorList>
    </citation>
    <scope>NUCLEOTIDE SEQUENCE [LARGE SCALE GENOMIC DNA]</scope>
</reference>
<dbReference type="PROSITE" id="PS50041">
    <property type="entry name" value="C_TYPE_LECTIN_2"/>
    <property type="match status" value="1"/>
</dbReference>
<accession>A0A452E6K6</accession>
<proteinExistence type="predicted"/>
<dbReference type="OMA" id="MAEMCDS"/>
<keyword evidence="3" id="KW-0472">Membrane</keyword>
<keyword evidence="1" id="KW-0430">Lectin</keyword>
<dbReference type="STRING" id="9925.ENSCHIP00000007622"/>
<dbReference type="CDD" id="cd03590">
    <property type="entry name" value="CLECT_DC-SIGN_like"/>
    <property type="match status" value="1"/>
</dbReference>
<dbReference type="PROSITE" id="PS00615">
    <property type="entry name" value="C_TYPE_LECTIN_1"/>
    <property type="match status" value="1"/>
</dbReference>
<dbReference type="Bgee" id="ENSCHIG00000011063">
    <property type="expression patterns" value="Expressed in spleen and 14 other cell types or tissues"/>
</dbReference>
<organism evidence="5 6">
    <name type="scientific">Capra hircus</name>
    <name type="common">Goat</name>
    <dbReference type="NCBI Taxonomy" id="9925"/>
    <lineage>
        <taxon>Eukaryota</taxon>
        <taxon>Metazoa</taxon>
        <taxon>Chordata</taxon>
        <taxon>Craniata</taxon>
        <taxon>Vertebrata</taxon>
        <taxon>Euteleostomi</taxon>
        <taxon>Mammalia</taxon>
        <taxon>Eutheria</taxon>
        <taxon>Laurasiatheria</taxon>
        <taxon>Artiodactyla</taxon>
        <taxon>Ruminantia</taxon>
        <taxon>Pecora</taxon>
        <taxon>Bovidae</taxon>
        <taxon>Caprinae</taxon>
        <taxon>Capra</taxon>
    </lineage>
</organism>
<keyword evidence="2" id="KW-1015">Disulfide bond</keyword>
<dbReference type="GeneTree" id="ENSGT00940000162906"/>
<dbReference type="InterPro" id="IPR001304">
    <property type="entry name" value="C-type_lectin-like"/>
</dbReference>
<keyword evidence="6" id="KW-1185">Reference proteome</keyword>
<dbReference type="InterPro" id="IPR016186">
    <property type="entry name" value="C-type_lectin-like/link_sf"/>
</dbReference>
<protein>
    <submittedName>
        <fullName evidence="5">CD209 molecule</fullName>
    </submittedName>
</protein>
<reference evidence="5" key="2">
    <citation type="submission" date="2025-08" db="UniProtKB">
        <authorList>
            <consortium name="Ensembl"/>
        </authorList>
    </citation>
    <scope>IDENTIFICATION</scope>
</reference>
<dbReference type="Proteomes" id="UP000291000">
    <property type="component" value="Chromosome 7"/>
</dbReference>
<keyword evidence="3" id="KW-1133">Transmembrane helix</keyword>
<reference evidence="5" key="3">
    <citation type="submission" date="2025-09" db="UniProtKB">
        <authorList>
            <consortium name="Ensembl"/>
        </authorList>
    </citation>
    <scope>IDENTIFICATION</scope>
</reference>
<dbReference type="GO" id="GO:0030246">
    <property type="term" value="F:carbohydrate binding"/>
    <property type="evidence" value="ECO:0007669"/>
    <property type="project" value="UniProtKB-KW"/>
</dbReference>
<dbReference type="InterPro" id="IPR033989">
    <property type="entry name" value="CD209-like_CTLD"/>
</dbReference>
<dbReference type="InterPro" id="IPR018378">
    <property type="entry name" value="C-type_lectin_CS"/>
</dbReference>
<evidence type="ECO:0000313" key="6">
    <source>
        <dbReference type="Proteomes" id="UP000291000"/>
    </source>
</evidence>
<dbReference type="Ensembl" id="ENSCHIT00000015368.1">
    <property type="protein sequence ID" value="ENSCHIP00000007622.1"/>
    <property type="gene ID" value="ENSCHIG00000011063.1"/>
</dbReference>
<evidence type="ECO:0000256" key="1">
    <source>
        <dbReference type="ARBA" id="ARBA00022734"/>
    </source>
</evidence>
<evidence type="ECO:0000259" key="4">
    <source>
        <dbReference type="PROSITE" id="PS50041"/>
    </source>
</evidence>
<evidence type="ECO:0000256" key="2">
    <source>
        <dbReference type="ARBA" id="ARBA00023157"/>
    </source>
</evidence>